<proteinExistence type="predicted"/>
<reference evidence="3" key="1">
    <citation type="journal article" date="2019" name="Int. J. Syst. Evol. Microbiol.">
        <title>The Global Catalogue of Microorganisms (GCM) 10K type strain sequencing project: providing services to taxonomists for standard genome sequencing and annotation.</title>
        <authorList>
            <consortium name="The Broad Institute Genomics Platform"/>
            <consortium name="The Broad Institute Genome Sequencing Center for Infectious Disease"/>
            <person name="Wu L."/>
            <person name="Ma J."/>
        </authorList>
    </citation>
    <scope>NUCLEOTIDE SEQUENCE [LARGE SCALE GENOMIC DNA]</scope>
    <source>
        <strain evidence="3">CGMCC 4.7643</strain>
    </source>
</reference>
<dbReference type="CDD" id="cd06587">
    <property type="entry name" value="VOC"/>
    <property type="match status" value="1"/>
</dbReference>
<dbReference type="EMBL" id="JBHUKU010000004">
    <property type="protein sequence ID" value="MFD2458361.1"/>
    <property type="molecule type" value="Genomic_DNA"/>
</dbReference>
<evidence type="ECO:0000313" key="3">
    <source>
        <dbReference type="Proteomes" id="UP001597419"/>
    </source>
</evidence>
<dbReference type="PANTHER" id="PTHR35908:SF1">
    <property type="entry name" value="CONSERVED PROTEIN"/>
    <property type="match status" value="1"/>
</dbReference>
<dbReference type="InterPro" id="IPR041581">
    <property type="entry name" value="Glyoxalase_6"/>
</dbReference>
<evidence type="ECO:0000259" key="1">
    <source>
        <dbReference type="PROSITE" id="PS51819"/>
    </source>
</evidence>
<dbReference type="SUPFAM" id="SSF54593">
    <property type="entry name" value="Glyoxalase/Bleomycin resistance protein/Dihydroxybiphenyl dioxygenase"/>
    <property type="match status" value="2"/>
</dbReference>
<dbReference type="RefSeq" id="WP_345388207.1">
    <property type="nucleotide sequence ID" value="NZ_BAABHG010000002.1"/>
</dbReference>
<dbReference type="PANTHER" id="PTHR35908">
    <property type="entry name" value="HYPOTHETICAL FUSION PROTEIN"/>
    <property type="match status" value="1"/>
</dbReference>
<dbReference type="Pfam" id="PF18029">
    <property type="entry name" value="Glyoxalase_6"/>
    <property type="match status" value="2"/>
</dbReference>
<dbReference type="Proteomes" id="UP001597419">
    <property type="component" value="Unassembled WGS sequence"/>
</dbReference>
<organism evidence="2 3">
    <name type="scientific">Amycolatopsis samaneae</name>
    <dbReference type="NCBI Taxonomy" id="664691"/>
    <lineage>
        <taxon>Bacteria</taxon>
        <taxon>Bacillati</taxon>
        <taxon>Actinomycetota</taxon>
        <taxon>Actinomycetes</taxon>
        <taxon>Pseudonocardiales</taxon>
        <taxon>Pseudonocardiaceae</taxon>
        <taxon>Amycolatopsis</taxon>
    </lineage>
</organism>
<feature type="domain" description="VOC" evidence="1">
    <location>
        <begin position="4"/>
        <end position="119"/>
    </location>
</feature>
<comment type="caution">
    <text evidence="2">The sequence shown here is derived from an EMBL/GenBank/DDBJ whole genome shotgun (WGS) entry which is preliminary data.</text>
</comment>
<sequence length="242" mass="25927">MSTRLVNLVVDAVDPGKLARFWAALLGWRVAVELPDEIDVRAPAGEGWGLDLVFVPVPAPKTGKNRVHLDLASRTPEHQAELVERALALGARRHDLGQGAVPWVVLADPEGNEFCVLEPREQYARSGAVASIVVDTRDPAALARFWSLATGWPIAGREEAIVGLRAPSGTGPWLEFLRNGDLKRGKNRLHLDVAPVLGDELEAEVARLAGAGAVPADVGQGTVPWVVLADPEGNEFCVLTAR</sequence>
<gene>
    <name evidence="2" type="ORF">ACFSYJ_07120</name>
</gene>
<accession>A0ABW5GA54</accession>
<name>A0ABW5GA54_9PSEU</name>
<dbReference type="PROSITE" id="PS51819">
    <property type="entry name" value="VOC"/>
    <property type="match status" value="2"/>
</dbReference>
<dbReference type="InterPro" id="IPR037523">
    <property type="entry name" value="VOC_core"/>
</dbReference>
<dbReference type="Gene3D" id="3.10.180.10">
    <property type="entry name" value="2,3-Dihydroxybiphenyl 1,2-Dioxygenase, domain 1"/>
    <property type="match status" value="2"/>
</dbReference>
<keyword evidence="3" id="KW-1185">Reference proteome</keyword>
<dbReference type="InterPro" id="IPR029068">
    <property type="entry name" value="Glyas_Bleomycin-R_OHBP_Dase"/>
</dbReference>
<evidence type="ECO:0000313" key="2">
    <source>
        <dbReference type="EMBL" id="MFD2458361.1"/>
    </source>
</evidence>
<protein>
    <submittedName>
        <fullName evidence="2">VOC family protein</fullName>
    </submittedName>
</protein>
<feature type="domain" description="VOC" evidence="1">
    <location>
        <begin position="128"/>
        <end position="241"/>
    </location>
</feature>